<dbReference type="HOGENOM" id="CLU_1644746_0_0_1"/>
<organism evidence="2 3">
    <name type="scientific">Serendipita vermifera MAFF 305830</name>
    <dbReference type="NCBI Taxonomy" id="933852"/>
    <lineage>
        <taxon>Eukaryota</taxon>
        <taxon>Fungi</taxon>
        <taxon>Dikarya</taxon>
        <taxon>Basidiomycota</taxon>
        <taxon>Agaricomycotina</taxon>
        <taxon>Agaricomycetes</taxon>
        <taxon>Sebacinales</taxon>
        <taxon>Serendipitaceae</taxon>
        <taxon>Serendipita</taxon>
    </lineage>
</organism>
<gene>
    <name evidence="2" type="ORF">M408DRAFT_333982</name>
</gene>
<evidence type="ECO:0000256" key="1">
    <source>
        <dbReference type="SAM" id="MobiDB-lite"/>
    </source>
</evidence>
<reference evidence="2 3" key="1">
    <citation type="submission" date="2014-04" db="EMBL/GenBank/DDBJ databases">
        <authorList>
            <consortium name="DOE Joint Genome Institute"/>
            <person name="Kuo A."/>
            <person name="Zuccaro A."/>
            <person name="Kohler A."/>
            <person name="Nagy L.G."/>
            <person name="Floudas D."/>
            <person name="Copeland A."/>
            <person name="Barry K.W."/>
            <person name="Cichocki N."/>
            <person name="Veneault-Fourrey C."/>
            <person name="LaButti K."/>
            <person name="Lindquist E.A."/>
            <person name="Lipzen A."/>
            <person name="Lundell T."/>
            <person name="Morin E."/>
            <person name="Murat C."/>
            <person name="Sun H."/>
            <person name="Tunlid A."/>
            <person name="Henrissat B."/>
            <person name="Grigoriev I.V."/>
            <person name="Hibbett D.S."/>
            <person name="Martin F."/>
            <person name="Nordberg H.P."/>
            <person name="Cantor M.N."/>
            <person name="Hua S.X."/>
        </authorList>
    </citation>
    <scope>NUCLEOTIDE SEQUENCE [LARGE SCALE GENOMIC DNA]</scope>
    <source>
        <strain evidence="2 3">MAFF 305830</strain>
    </source>
</reference>
<protein>
    <submittedName>
        <fullName evidence="2">Uncharacterized protein</fullName>
    </submittedName>
</protein>
<dbReference type="Proteomes" id="UP000054097">
    <property type="component" value="Unassembled WGS sequence"/>
</dbReference>
<feature type="region of interest" description="Disordered" evidence="1">
    <location>
        <begin position="48"/>
        <end position="69"/>
    </location>
</feature>
<dbReference type="AlphaFoldDB" id="A0A0C3AM93"/>
<evidence type="ECO:0000313" key="3">
    <source>
        <dbReference type="Proteomes" id="UP000054097"/>
    </source>
</evidence>
<proteinExistence type="predicted"/>
<name>A0A0C3AM93_SERVB</name>
<accession>A0A0C3AM93</accession>
<reference evidence="3" key="2">
    <citation type="submission" date="2015-01" db="EMBL/GenBank/DDBJ databases">
        <title>Evolutionary Origins and Diversification of the Mycorrhizal Mutualists.</title>
        <authorList>
            <consortium name="DOE Joint Genome Institute"/>
            <consortium name="Mycorrhizal Genomics Consortium"/>
            <person name="Kohler A."/>
            <person name="Kuo A."/>
            <person name="Nagy L.G."/>
            <person name="Floudas D."/>
            <person name="Copeland A."/>
            <person name="Barry K.W."/>
            <person name="Cichocki N."/>
            <person name="Veneault-Fourrey C."/>
            <person name="LaButti K."/>
            <person name="Lindquist E.A."/>
            <person name="Lipzen A."/>
            <person name="Lundell T."/>
            <person name="Morin E."/>
            <person name="Murat C."/>
            <person name="Riley R."/>
            <person name="Ohm R."/>
            <person name="Sun H."/>
            <person name="Tunlid A."/>
            <person name="Henrissat B."/>
            <person name="Grigoriev I.V."/>
            <person name="Hibbett D.S."/>
            <person name="Martin F."/>
        </authorList>
    </citation>
    <scope>NUCLEOTIDE SEQUENCE [LARGE SCALE GENOMIC DNA]</scope>
    <source>
        <strain evidence="3">MAFF 305830</strain>
    </source>
</reference>
<dbReference type="EMBL" id="KN824435">
    <property type="protein sequence ID" value="KIM20416.1"/>
    <property type="molecule type" value="Genomic_DNA"/>
</dbReference>
<feature type="compositionally biased region" description="Polar residues" evidence="1">
    <location>
        <begin position="50"/>
        <end position="68"/>
    </location>
</feature>
<sequence>MAISLADLLASGPYVFGHPNRVETITPIPEIIFDANFIANAHRQLDSLAEDTSPSTNSIQMTPSTSGSHARRRYNNYHCVVCSRPYDRAERARDCANRDKGLTPHTFSGGTGLDKWVAPKPTALGHSYVCTLFHQRIVTSNAQNGPFRYLDIRFVSDSELL</sequence>
<keyword evidence="3" id="KW-1185">Reference proteome</keyword>
<dbReference type="OrthoDB" id="3308150at2759"/>
<evidence type="ECO:0000313" key="2">
    <source>
        <dbReference type="EMBL" id="KIM20416.1"/>
    </source>
</evidence>